<dbReference type="OrthoDB" id="8186464at2759"/>
<evidence type="ECO:0000256" key="1">
    <source>
        <dbReference type="SAM" id="Phobius"/>
    </source>
</evidence>
<accession>A0A9P0CFM1</accession>
<keyword evidence="3" id="KW-1185">Reference proteome</keyword>
<dbReference type="AlphaFoldDB" id="A0A9P0CFM1"/>
<gene>
    <name evidence="2" type="ORF">PSYICH_LOCUS2269</name>
</gene>
<protein>
    <submittedName>
        <fullName evidence="2">Uncharacterized protein</fullName>
    </submittedName>
</protein>
<keyword evidence="1" id="KW-0472">Membrane</keyword>
<sequence>MFETGVYKHIYSIIYPDLPQCSKTKTFQSARLADLSTAFFIVIFGWVASLGIMISECIWKKRSKIYHNLKKRIANNFDDVNINSNLQCSNNLNNHFGKPMYRMSNTKNTLILPPSKNNMNQFDFLN</sequence>
<feature type="transmembrane region" description="Helical" evidence="1">
    <location>
        <begin position="38"/>
        <end position="59"/>
    </location>
</feature>
<keyword evidence="1" id="KW-1133">Transmembrane helix</keyword>
<reference evidence="2" key="1">
    <citation type="submission" date="2022-01" db="EMBL/GenBank/DDBJ databases">
        <authorList>
            <person name="King R."/>
        </authorList>
    </citation>
    <scope>NUCLEOTIDE SEQUENCE</scope>
</reference>
<dbReference type="EMBL" id="OV651822">
    <property type="protein sequence ID" value="CAH1100426.1"/>
    <property type="molecule type" value="Genomic_DNA"/>
</dbReference>
<name>A0A9P0CFM1_9CUCU</name>
<evidence type="ECO:0000313" key="3">
    <source>
        <dbReference type="Proteomes" id="UP001153636"/>
    </source>
</evidence>
<proteinExistence type="predicted"/>
<keyword evidence="1" id="KW-0812">Transmembrane</keyword>
<organism evidence="2 3">
    <name type="scientific">Psylliodes chrysocephalus</name>
    <dbReference type="NCBI Taxonomy" id="3402493"/>
    <lineage>
        <taxon>Eukaryota</taxon>
        <taxon>Metazoa</taxon>
        <taxon>Ecdysozoa</taxon>
        <taxon>Arthropoda</taxon>
        <taxon>Hexapoda</taxon>
        <taxon>Insecta</taxon>
        <taxon>Pterygota</taxon>
        <taxon>Neoptera</taxon>
        <taxon>Endopterygota</taxon>
        <taxon>Coleoptera</taxon>
        <taxon>Polyphaga</taxon>
        <taxon>Cucujiformia</taxon>
        <taxon>Chrysomeloidea</taxon>
        <taxon>Chrysomelidae</taxon>
        <taxon>Galerucinae</taxon>
        <taxon>Alticini</taxon>
        <taxon>Psylliodes</taxon>
    </lineage>
</organism>
<evidence type="ECO:0000313" key="2">
    <source>
        <dbReference type="EMBL" id="CAH1100426.1"/>
    </source>
</evidence>
<dbReference type="Proteomes" id="UP001153636">
    <property type="component" value="Chromosome 10"/>
</dbReference>